<dbReference type="EMBL" id="OZ075115">
    <property type="protein sequence ID" value="CAL5066567.1"/>
    <property type="molecule type" value="Genomic_DNA"/>
</dbReference>
<reference evidence="3" key="1">
    <citation type="submission" date="2024-06" db="EMBL/GenBank/DDBJ databases">
        <authorList>
            <person name="Ryan C."/>
        </authorList>
    </citation>
    <scope>NUCLEOTIDE SEQUENCE [LARGE SCALE GENOMIC DNA]</scope>
</reference>
<evidence type="ECO:0000313" key="2">
    <source>
        <dbReference type="EMBL" id="CAL5066567.1"/>
    </source>
</evidence>
<name>A0ABC9EZZ1_9POAL</name>
<sequence length="436" mass="46002">MASSKPCVTGRVVADMRAVVTFAGAGALPLDAVYEILLRLPGKDLCRLRAACRPWRSLLSAPSFAAAHAARHPEPLIVAGYATSTSNGGVLYAILDLVSGRVVVRRRVHAAAAGAGAGETAAAGAGAGETAAAENEWVASTGLGLVCAVSEAGAGGVSCRLLDPAAAAAGDARAQLPRGLAEEHAAHGREISHHAAMVALGEVASTGERKVLRVLHLFPDMSRQLYEIITLDNNGGTGSRNRWRKTVDPAHDVQLGTWAVVDSIVYFFSSEFVQGQDVMPDRIASFDLEMEQWRPTMRGPVSSTSTLAADDVDGDPINHLDWGEFALAAMNGGLVMTHRKVPSSMDLWFLTDAEKGLWVKKHVLQLSIRYQNGEHTVRPLLVLDDGRIVLAHIGNRGALKIYDPRTGSSKDVAELGPCVAVGLYNGSLLSLANGAS</sequence>
<dbReference type="AlphaFoldDB" id="A0ABC9EZZ1"/>
<dbReference type="CDD" id="cd22157">
    <property type="entry name" value="F-box_AtFBW1-like"/>
    <property type="match status" value="1"/>
</dbReference>
<feature type="domain" description="F-box" evidence="1">
    <location>
        <begin position="28"/>
        <end position="68"/>
    </location>
</feature>
<reference evidence="2 3" key="2">
    <citation type="submission" date="2024-10" db="EMBL/GenBank/DDBJ databases">
        <authorList>
            <person name="Ryan C."/>
        </authorList>
    </citation>
    <scope>NUCLEOTIDE SEQUENCE [LARGE SCALE GENOMIC DNA]</scope>
</reference>
<dbReference type="SMART" id="SM00256">
    <property type="entry name" value="FBOX"/>
    <property type="match status" value="1"/>
</dbReference>
<organism evidence="2 3">
    <name type="scientific">Urochloa decumbens</name>
    <dbReference type="NCBI Taxonomy" id="240449"/>
    <lineage>
        <taxon>Eukaryota</taxon>
        <taxon>Viridiplantae</taxon>
        <taxon>Streptophyta</taxon>
        <taxon>Embryophyta</taxon>
        <taxon>Tracheophyta</taxon>
        <taxon>Spermatophyta</taxon>
        <taxon>Magnoliopsida</taxon>
        <taxon>Liliopsida</taxon>
        <taxon>Poales</taxon>
        <taxon>Poaceae</taxon>
        <taxon>PACMAD clade</taxon>
        <taxon>Panicoideae</taxon>
        <taxon>Panicodae</taxon>
        <taxon>Paniceae</taxon>
        <taxon>Melinidinae</taxon>
        <taxon>Urochloa</taxon>
    </lineage>
</organism>
<dbReference type="InterPro" id="IPR036047">
    <property type="entry name" value="F-box-like_dom_sf"/>
</dbReference>
<dbReference type="Pfam" id="PF00646">
    <property type="entry name" value="F-box"/>
    <property type="match status" value="1"/>
</dbReference>
<evidence type="ECO:0000313" key="3">
    <source>
        <dbReference type="Proteomes" id="UP001497457"/>
    </source>
</evidence>
<dbReference type="SUPFAM" id="SSF81383">
    <property type="entry name" value="F-box domain"/>
    <property type="match status" value="1"/>
</dbReference>
<evidence type="ECO:0000259" key="1">
    <source>
        <dbReference type="SMART" id="SM00256"/>
    </source>
</evidence>
<gene>
    <name evidence="2" type="ORF">URODEC1_LOCUS100512</name>
</gene>
<dbReference type="InterPro" id="IPR001810">
    <property type="entry name" value="F-box_dom"/>
</dbReference>
<accession>A0ABC9EZZ1</accession>
<keyword evidence="3" id="KW-1185">Reference proteome</keyword>
<dbReference type="PANTHER" id="PTHR31111">
    <property type="entry name" value="BNAA05G37150D PROTEIN-RELATED"/>
    <property type="match status" value="1"/>
</dbReference>
<dbReference type="Gene3D" id="1.20.1280.50">
    <property type="match status" value="1"/>
</dbReference>
<protein>
    <recommendedName>
        <fullName evidence="1">F-box domain-containing protein</fullName>
    </recommendedName>
</protein>
<dbReference type="Proteomes" id="UP001497457">
    <property type="component" value="Chromosome 5rd"/>
</dbReference>
<proteinExistence type="predicted"/>
<dbReference type="PANTHER" id="PTHR31111:SF133">
    <property type="entry name" value="OS07G0196600 PROTEIN"/>
    <property type="match status" value="1"/>
</dbReference>